<keyword evidence="10" id="KW-0488">Methylation</keyword>
<evidence type="ECO:0000256" key="11">
    <source>
        <dbReference type="ARBA" id="ARBA00022516"/>
    </source>
</evidence>
<evidence type="ECO:0000256" key="19">
    <source>
        <dbReference type="ARBA" id="ARBA00022842"/>
    </source>
</evidence>
<evidence type="ECO:0000313" key="40">
    <source>
        <dbReference type="EMBL" id="KAK7939460.1"/>
    </source>
</evidence>
<keyword evidence="21" id="KW-0115">cAMP biosynthesis</keyword>
<keyword evidence="23" id="KW-0443">Lipid metabolism</keyword>
<evidence type="ECO:0000256" key="29">
    <source>
        <dbReference type="ARBA" id="ARBA00023688"/>
    </source>
</evidence>
<comment type="similarity">
    <text evidence="7">Belongs to the very long-chain fatty acids dehydratase HACD family.</text>
</comment>
<evidence type="ECO:0000256" key="15">
    <source>
        <dbReference type="ARBA" id="ARBA00022737"/>
    </source>
</evidence>
<feature type="transmembrane region" description="Helical" evidence="38">
    <location>
        <begin position="1036"/>
        <end position="1057"/>
    </location>
</feature>
<dbReference type="EC" id="4.2.1.134" evidence="9"/>
<evidence type="ECO:0000256" key="27">
    <source>
        <dbReference type="ARBA" id="ARBA00023239"/>
    </source>
</evidence>
<evidence type="ECO:0000256" key="23">
    <source>
        <dbReference type="ARBA" id="ARBA00023098"/>
    </source>
</evidence>
<feature type="transmembrane region" description="Helical" evidence="38">
    <location>
        <begin position="1063"/>
        <end position="1091"/>
    </location>
</feature>
<feature type="compositionally biased region" description="Low complexity" evidence="37">
    <location>
        <begin position="452"/>
        <end position="472"/>
    </location>
</feature>
<gene>
    <name evidence="40" type="ORF">WMY93_002786</name>
</gene>
<comment type="cofactor">
    <cofactor evidence="3">
        <name>Mg(2+)</name>
        <dbReference type="ChEBI" id="CHEBI:18420"/>
    </cofactor>
</comment>
<comment type="cofactor">
    <cofactor evidence="2">
        <name>Mn(2+)</name>
        <dbReference type="ChEBI" id="CHEBI:29035"/>
    </cofactor>
</comment>
<evidence type="ECO:0000256" key="24">
    <source>
        <dbReference type="ARBA" id="ARBA00023136"/>
    </source>
</evidence>
<evidence type="ECO:0000256" key="26">
    <source>
        <dbReference type="ARBA" id="ARBA00023180"/>
    </source>
</evidence>
<keyword evidence="41" id="KW-1185">Reference proteome</keyword>
<feature type="transmembrane region" description="Helical" evidence="38">
    <location>
        <begin position="1261"/>
        <end position="1278"/>
    </location>
</feature>
<dbReference type="InterPro" id="IPR001054">
    <property type="entry name" value="A/G_cyclase"/>
</dbReference>
<evidence type="ECO:0000256" key="13">
    <source>
        <dbReference type="ARBA" id="ARBA00022692"/>
    </source>
</evidence>
<accession>A0AAW0PVK1</accession>
<dbReference type="SUPFAM" id="SSF55073">
    <property type="entry name" value="Nucleotide cyclase"/>
    <property type="match status" value="2"/>
</dbReference>
<keyword evidence="27 36" id="KW-0456">Lyase</keyword>
<protein>
    <recommendedName>
        <fullName evidence="31">Adenylate cyclase type 5</fullName>
        <ecNumber evidence="9">4.2.1.134</ecNumber>
        <ecNumber evidence="8">4.6.1.1</ecNumber>
    </recommendedName>
    <alternativeName>
        <fullName evidence="34">ATP pyrophosphate-lyase 5</fullName>
    </alternativeName>
    <alternativeName>
        <fullName evidence="33">Adenylate cyclase type V</fullName>
    </alternativeName>
    <alternativeName>
        <fullName evidence="32">Adenylyl cyclase 5</fullName>
    </alternativeName>
</protein>
<dbReference type="Proteomes" id="UP001460270">
    <property type="component" value="Unassembled WGS sequence"/>
</dbReference>
<evidence type="ECO:0000256" key="34">
    <source>
        <dbReference type="ARBA" id="ARBA00042065"/>
    </source>
</evidence>
<dbReference type="PROSITE" id="PS50125">
    <property type="entry name" value="GUANYLATE_CYCLASE_2"/>
    <property type="match status" value="2"/>
</dbReference>
<sequence length="1519" mass="171049">MTAGWLVIAVGLVRAYLARGSYHGLYYSIEKPLKFFQTGALLEILHCAVGIVPSSVVLTGFQVMSRVFLTWAVTHSVREVQSEDSVLLFVTAWTVTEIIRYSFYTFSLLNHLPYLIKWARYTFFIVLYPMEYRRASDHLRRAAVRAENRPLLRHSAQQYNFSFDYYTSSSWPCSPTSHVSISNTASEIFKRVPQLYFHMIRQRKKVLGHVEDYSKVDVTSRLDTRSRCDTATSWRRGQPVDQTDHASCRLVVSGGGCPSILDPHDVRSWVGPHSIERWYSSLASFFTWENLHNLRVIKYLASLTQTVLQRVFKIFLVTESSVTIGSDGSFRHQILLTRLIHCKGSKDYTGMRLDRTTSREEEEGRASAVLMNAASSLHIHSNITAKYDMMPQRSIGEAAADCPGALYPAKREEDGGVRESSWSGTSRPEGGTEHKSAWAESESVSNGYPYNSTTSSSRAAAAPAGAGGQTRASNSTARWRDDHEADHGEHHRHVPPARSNTTVSRVSFRSRAAWQAEDHGDKHHQNQTQSPKLRGANSKPVELGLQERRGVANKLPPLCTKSEPEPDAMPEEVRVSLVACCASVLHVFKSKKFQSENDRSVVGAAQERDGGSLVDSFLHSHHIHAVAGPDASGGHYGASAVRHPRGRVVDAQRYDSFVWKQIVSNVLIFSCTNIVGVCTHYPAEGSQRQAFQETRECIQARLHSQRENQQQERLLLSVLPRHVAMEMKADINAKQEDMMFHKIYIQKHDNVSILFADIEGFTSLASQCTAQELVMTLNELFARFDKLAAENHCLRIKILGDCYYCVSGYLRPELTTPTAALVREVTGVNVNMRVGIHSGRVHCGVLGLRKWQFDVWSNDVTLANQMEAGGKAGRIHITKATLNYLNGDYDVEPGAGGERNAYLKKHNIETYLIVGCSQKRKEEKAMIAKMNRQRTNSVTHNSGHWTDRPFYNHLGGNQISKEMKRMGFEDPKDKHFIFRNTQENLNPEDEVDEFLGRAIDARSIDRLRSEHVKKFLLTFREPDLEKKYSKQVDSRFGAYVSCASLVFLFICFIQIVIVPYSSLMVGFFVVCLIILTAVMFVSTIYCCYGLFPVPLQTVSRRIVQSRLKSTLVGVFTIVLVFLSAFINIFTCSSHDLRSCIVSELNISWDSVGPCHPQLLNLSLDSEQSACAQPNSPVCSFPEYFTLCVLLSLLACSVFLQVSSIGKLTLMLAIELLYVLVLEIPTVSLFDNQDLLIMANAFNTTSVAGSSCVVDMKVPLKIMTPVVITVFVLALYLHAQQVESTARLDFLWKLQATEEKEEMEELQAYNRRLLHNILPKDVAAHFLQRERRNDELYYQSCECVAVMFASISNFSEFYVELEANNEGVECLRLLNEIIADFDEIISEEQFRQLEKIKTIGSTRSLAHPSSGRYAMRLMDQMKYINEHSFNNFKMKIGLNIGPVVAGVIGARKPQYDIWGNTVNVASRMDSTGVPERIQVTTDLYQVLSSYNYTLEYRGIVTVKGKGDMMTYFLTAGPPSS</sequence>
<evidence type="ECO:0000259" key="39">
    <source>
        <dbReference type="PROSITE" id="PS50125"/>
    </source>
</evidence>
<dbReference type="InterPro" id="IPR032628">
    <property type="entry name" value="AC_N"/>
</dbReference>
<keyword evidence="19" id="KW-0460">Magnesium</keyword>
<feature type="transmembrane region" description="Helical" evidence="38">
    <location>
        <begin position="1208"/>
        <end position="1229"/>
    </location>
</feature>
<comment type="subcellular location">
    <subcellularLocation>
        <location evidence="5">Cell membrane</location>
        <topology evidence="5">Multi-pass membrane protein</topology>
    </subcellularLocation>
    <subcellularLocation>
        <location evidence="4">Cell projection</location>
        <location evidence="4">Cilium</location>
    </subcellularLocation>
</comment>
<feature type="domain" description="Guanylate cyclase" evidence="39">
    <location>
        <begin position="1344"/>
        <end position="1468"/>
    </location>
</feature>
<evidence type="ECO:0000256" key="2">
    <source>
        <dbReference type="ARBA" id="ARBA00001936"/>
    </source>
</evidence>
<keyword evidence="16" id="KW-0547">Nucleotide-binding</keyword>
<evidence type="ECO:0000256" key="10">
    <source>
        <dbReference type="ARBA" id="ARBA00022481"/>
    </source>
</evidence>
<evidence type="ECO:0000256" key="9">
    <source>
        <dbReference type="ARBA" id="ARBA00013122"/>
    </source>
</evidence>
<dbReference type="InterPro" id="IPR007482">
    <property type="entry name" value="Tyr_Pase-like_PTPLA"/>
</dbReference>
<dbReference type="Pfam" id="PF04387">
    <property type="entry name" value="PTPLA"/>
    <property type="match status" value="1"/>
</dbReference>
<dbReference type="InterPro" id="IPR029787">
    <property type="entry name" value="Nucleotide_cyclase"/>
</dbReference>
<dbReference type="Pfam" id="PF16214">
    <property type="entry name" value="AC_N"/>
    <property type="match status" value="2"/>
</dbReference>
<dbReference type="GO" id="GO:0005524">
    <property type="term" value="F:ATP binding"/>
    <property type="evidence" value="ECO:0007669"/>
    <property type="project" value="UniProtKB-KW"/>
</dbReference>
<dbReference type="InterPro" id="IPR009398">
    <property type="entry name" value="Adcy_conserved_dom"/>
</dbReference>
<evidence type="ECO:0000256" key="8">
    <source>
        <dbReference type="ARBA" id="ARBA00012201"/>
    </source>
</evidence>
<name>A0AAW0PVK1_9GOBI</name>
<dbReference type="PANTHER" id="PTHR45627">
    <property type="entry name" value="ADENYLATE CYCLASE TYPE 1"/>
    <property type="match status" value="1"/>
</dbReference>
<dbReference type="EC" id="4.6.1.1" evidence="8"/>
<dbReference type="GO" id="GO:0007189">
    <property type="term" value="P:adenylate cyclase-activating G protein-coupled receptor signaling pathway"/>
    <property type="evidence" value="ECO:0007669"/>
    <property type="project" value="TreeGrafter"/>
</dbReference>
<dbReference type="PROSITE" id="PS00452">
    <property type="entry name" value="GUANYLATE_CYCLASE_1"/>
    <property type="match status" value="2"/>
</dbReference>
<dbReference type="GO" id="GO:0006633">
    <property type="term" value="P:fatty acid biosynthetic process"/>
    <property type="evidence" value="ECO:0007669"/>
    <property type="project" value="UniProtKB-KW"/>
</dbReference>
<evidence type="ECO:0000256" key="22">
    <source>
        <dbReference type="ARBA" id="ARBA00023069"/>
    </source>
</evidence>
<dbReference type="EMBL" id="JBBPFD010000002">
    <property type="protein sequence ID" value="KAK7939460.1"/>
    <property type="molecule type" value="Genomic_DNA"/>
</dbReference>
<keyword evidence="25" id="KW-0275">Fatty acid biosynthesis</keyword>
<evidence type="ECO:0000256" key="25">
    <source>
        <dbReference type="ARBA" id="ARBA00023160"/>
    </source>
</evidence>
<dbReference type="GO" id="GO:0102158">
    <property type="term" value="F:very-long-chain (3R)-3-hydroxyacyl-CoA dehydratase activity"/>
    <property type="evidence" value="ECO:0007669"/>
    <property type="project" value="UniProtKB-EC"/>
</dbReference>
<evidence type="ECO:0000256" key="36">
    <source>
        <dbReference type="RuleBase" id="RU000405"/>
    </source>
</evidence>
<comment type="catalytic activity">
    <reaction evidence="29">
        <text>(3R)-hydroxyhexadecanoyl-CoA = (2E)-hexadecenoyl-CoA + H2O</text>
        <dbReference type="Rhea" id="RHEA:39159"/>
        <dbReference type="ChEBI" id="CHEBI:15377"/>
        <dbReference type="ChEBI" id="CHEBI:61526"/>
        <dbReference type="ChEBI" id="CHEBI:74278"/>
    </reaction>
    <physiologicalReaction direction="left-to-right" evidence="29">
        <dbReference type="Rhea" id="RHEA:39160"/>
    </physiologicalReaction>
</comment>
<keyword evidence="15" id="KW-0677">Repeat</keyword>
<comment type="pathway">
    <text evidence="6">Lipid metabolism; fatty acid biosynthesis.</text>
</comment>
<reference evidence="41" key="1">
    <citation type="submission" date="2024-04" db="EMBL/GenBank/DDBJ databases">
        <title>Salinicola lusitanus LLJ914,a marine bacterium isolated from the Okinawa Trough.</title>
        <authorList>
            <person name="Li J."/>
        </authorList>
    </citation>
    <scope>NUCLEOTIDE SEQUENCE [LARGE SCALE GENOMIC DNA]</scope>
</reference>
<dbReference type="GO" id="GO:0006171">
    <property type="term" value="P:cAMP biosynthetic process"/>
    <property type="evidence" value="ECO:0007669"/>
    <property type="project" value="UniProtKB-KW"/>
</dbReference>
<keyword evidence="17" id="KW-0276">Fatty acid metabolism</keyword>
<evidence type="ECO:0000256" key="6">
    <source>
        <dbReference type="ARBA" id="ARBA00005194"/>
    </source>
</evidence>
<evidence type="ECO:0000256" key="32">
    <source>
        <dbReference type="ARBA" id="ARBA00041988"/>
    </source>
</evidence>
<keyword evidence="22" id="KW-0969">Cilium</keyword>
<feature type="compositionally biased region" description="Basic and acidic residues" evidence="37">
    <location>
        <begin position="478"/>
        <end position="489"/>
    </location>
</feature>
<feature type="region of interest" description="Disordered" evidence="37">
    <location>
        <begin position="406"/>
        <end position="538"/>
    </location>
</feature>
<feature type="transmembrane region" description="Helical" evidence="38">
    <location>
        <begin position="1183"/>
        <end position="1201"/>
    </location>
</feature>
<dbReference type="GO" id="GO:0005886">
    <property type="term" value="C:plasma membrane"/>
    <property type="evidence" value="ECO:0007669"/>
    <property type="project" value="UniProtKB-SubCell"/>
</dbReference>
<comment type="caution">
    <text evidence="40">The sequence shown here is derived from an EMBL/GenBank/DDBJ whole genome shotgun (WGS) entry which is preliminary data.</text>
</comment>
<feature type="transmembrane region" description="Helical" evidence="38">
    <location>
        <begin position="1111"/>
        <end position="1129"/>
    </location>
</feature>
<keyword evidence="18" id="KW-0067">ATP-binding</keyword>
<dbReference type="Gene3D" id="3.30.70.1230">
    <property type="entry name" value="Nucleotide cyclase"/>
    <property type="match status" value="2"/>
</dbReference>
<keyword evidence="24 38" id="KW-0472">Membrane</keyword>
<evidence type="ECO:0000256" key="31">
    <source>
        <dbReference type="ARBA" id="ARBA00040910"/>
    </source>
</evidence>
<evidence type="ECO:0000256" key="35">
    <source>
        <dbReference type="ARBA" id="ARBA00046177"/>
    </source>
</evidence>
<evidence type="ECO:0000256" key="14">
    <source>
        <dbReference type="ARBA" id="ARBA00022723"/>
    </source>
</evidence>
<keyword evidence="28" id="KW-0966">Cell projection</keyword>
<evidence type="ECO:0000256" key="21">
    <source>
        <dbReference type="ARBA" id="ARBA00022998"/>
    </source>
</evidence>
<dbReference type="GO" id="GO:0035556">
    <property type="term" value="P:intracellular signal transduction"/>
    <property type="evidence" value="ECO:0007669"/>
    <property type="project" value="InterPro"/>
</dbReference>
<evidence type="ECO:0000256" key="30">
    <source>
        <dbReference type="ARBA" id="ARBA00023727"/>
    </source>
</evidence>
<proteinExistence type="inferred from homology"/>
<evidence type="ECO:0000313" key="41">
    <source>
        <dbReference type="Proteomes" id="UP001460270"/>
    </source>
</evidence>
<evidence type="ECO:0000256" key="28">
    <source>
        <dbReference type="ARBA" id="ARBA00023273"/>
    </source>
</evidence>
<feature type="compositionally biased region" description="Polar residues" evidence="37">
    <location>
        <begin position="442"/>
        <end position="451"/>
    </location>
</feature>
<keyword evidence="26" id="KW-0325">Glycoprotein</keyword>
<evidence type="ECO:0000256" key="38">
    <source>
        <dbReference type="SAM" id="Phobius"/>
    </source>
</evidence>
<evidence type="ECO:0000256" key="4">
    <source>
        <dbReference type="ARBA" id="ARBA00004138"/>
    </source>
</evidence>
<dbReference type="GO" id="GO:0046872">
    <property type="term" value="F:metal ion binding"/>
    <property type="evidence" value="ECO:0007669"/>
    <property type="project" value="UniProtKB-KW"/>
</dbReference>
<evidence type="ECO:0000256" key="37">
    <source>
        <dbReference type="SAM" id="MobiDB-lite"/>
    </source>
</evidence>
<evidence type="ECO:0000256" key="17">
    <source>
        <dbReference type="ARBA" id="ARBA00022832"/>
    </source>
</evidence>
<comment type="function">
    <text evidence="35">Catalyzes the formation of the signaling molecule cAMP in response to G-protein signaling. Mediates signaling downstream of ADRB1. Regulates the increase of free cytosolic Ca(2+) in response to increased blood glucose levels and contributes to the regulation of Ca(2+)-dependent insulin secretion.</text>
</comment>
<evidence type="ECO:0000256" key="5">
    <source>
        <dbReference type="ARBA" id="ARBA00004651"/>
    </source>
</evidence>
<evidence type="ECO:0000256" key="18">
    <source>
        <dbReference type="ARBA" id="ARBA00022840"/>
    </source>
</evidence>
<keyword evidence="11" id="KW-0444">Lipid biosynthesis</keyword>
<dbReference type="CDD" id="cd07302">
    <property type="entry name" value="CHD"/>
    <property type="match status" value="2"/>
</dbReference>
<keyword evidence="12" id="KW-0597">Phosphoprotein</keyword>
<feature type="compositionally biased region" description="Polar residues" evidence="37">
    <location>
        <begin position="498"/>
        <end position="507"/>
    </location>
</feature>
<dbReference type="GO" id="GO:0005929">
    <property type="term" value="C:cilium"/>
    <property type="evidence" value="ECO:0007669"/>
    <property type="project" value="UniProtKB-SubCell"/>
</dbReference>
<comment type="catalytic activity">
    <reaction evidence="1">
        <text>ATP = 3',5'-cyclic AMP + diphosphate</text>
        <dbReference type="Rhea" id="RHEA:15389"/>
        <dbReference type="ChEBI" id="CHEBI:30616"/>
        <dbReference type="ChEBI" id="CHEBI:33019"/>
        <dbReference type="ChEBI" id="CHEBI:58165"/>
        <dbReference type="EC" id="4.6.1.1"/>
    </reaction>
</comment>
<dbReference type="InterPro" id="IPR018297">
    <property type="entry name" value="A/G_cyclase_CS"/>
</dbReference>
<evidence type="ECO:0000256" key="12">
    <source>
        <dbReference type="ARBA" id="ARBA00022553"/>
    </source>
</evidence>
<evidence type="ECO:0000256" key="20">
    <source>
        <dbReference type="ARBA" id="ARBA00022989"/>
    </source>
</evidence>
<feature type="domain" description="Guanylate cyclase" evidence="39">
    <location>
        <begin position="752"/>
        <end position="867"/>
    </location>
</feature>
<dbReference type="GO" id="GO:0004016">
    <property type="term" value="F:adenylate cyclase activity"/>
    <property type="evidence" value="ECO:0007669"/>
    <property type="project" value="UniProtKB-EC"/>
</dbReference>
<comment type="catalytic activity">
    <reaction evidence="30">
        <text>a very-long-chain (3R)-3-hydroxyacyl-CoA = a very-long-chain (2E)-enoyl-CoA + H2O</text>
        <dbReference type="Rhea" id="RHEA:45812"/>
        <dbReference type="ChEBI" id="CHEBI:15377"/>
        <dbReference type="ChEBI" id="CHEBI:83728"/>
        <dbReference type="ChEBI" id="CHEBI:85440"/>
        <dbReference type="EC" id="4.2.1.134"/>
    </reaction>
    <physiologicalReaction direction="left-to-right" evidence="30">
        <dbReference type="Rhea" id="RHEA:45813"/>
    </physiologicalReaction>
</comment>
<dbReference type="PANTHER" id="PTHR45627:SF7">
    <property type="entry name" value="ADENYLATE CYCLASE TYPE 5"/>
    <property type="match status" value="1"/>
</dbReference>
<dbReference type="Pfam" id="PF06327">
    <property type="entry name" value="Adcy_cons_dom"/>
    <property type="match status" value="1"/>
</dbReference>
<evidence type="ECO:0000256" key="16">
    <source>
        <dbReference type="ARBA" id="ARBA00022741"/>
    </source>
</evidence>
<evidence type="ECO:0000256" key="7">
    <source>
        <dbReference type="ARBA" id="ARBA00007811"/>
    </source>
</evidence>
<evidence type="ECO:0000256" key="3">
    <source>
        <dbReference type="ARBA" id="ARBA00001946"/>
    </source>
</evidence>
<dbReference type="FunFam" id="3.30.70.1230:FF:000048">
    <property type="entry name" value="Phospholipid-transporting ATPase, putative"/>
    <property type="match status" value="1"/>
</dbReference>
<organism evidence="40 41">
    <name type="scientific">Mugilogobius chulae</name>
    <name type="common">yellowstripe goby</name>
    <dbReference type="NCBI Taxonomy" id="88201"/>
    <lineage>
        <taxon>Eukaryota</taxon>
        <taxon>Metazoa</taxon>
        <taxon>Chordata</taxon>
        <taxon>Craniata</taxon>
        <taxon>Vertebrata</taxon>
        <taxon>Euteleostomi</taxon>
        <taxon>Actinopterygii</taxon>
        <taxon>Neopterygii</taxon>
        <taxon>Teleostei</taxon>
        <taxon>Neoteleostei</taxon>
        <taxon>Acanthomorphata</taxon>
        <taxon>Gobiaria</taxon>
        <taxon>Gobiiformes</taxon>
        <taxon>Gobioidei</taxon>
        <taxon>Gobiidae</taxon>
        <taxon>Gobionellinae</taxon>
        <taxon>Mugilogobius</taxon>
    </lineage>
</organism>
<comment type="similarity">
    <text evidence="36">Belongs to the adenylyl cyclase class-4/guanylyl cyclase family.</text>
</comment>
<dbReference type="Pfam" id="PF00211">
    <property type="entry name" value="Guanylate_cyc"/>
    <property type="match status" value="2"/>
</dbReference>
<evidence type="ECO:0000256" key="1">
    <source>
        <dbReference type="ARBA" id="ARBA00001593"/>
    </source>
</evidence>
<dbReference type="SMART" id="SM00044">
    <property type="entry name" value="CYCc"/>
    <property type="match status" value="2"/>
</dbReference>
<keyword evidence="13 38" id="KW-0812">Transmembrane</keyword>
<evidence type="ECO:0000256" key="33">
    <source>
        <dbReference type="ARBA" id="ARBA00042046"/>
    </source>
</evidence>
<keyword evidence="14" id="KW-0479">Metal-binding</keyword>
<keyword evidence="20 38" id="KW-1133">Transmembrane helix</keyword>
<dbReference type="FunFam" id="3.30.70.1230:FF:000001">
    <property type="entry name" value="Adenylate cyclase"/>
    <property type="match status" value="1"/>
</dbReference>